<dbReference type="EMBL" id="AE014299">
    <property type="protein sequence ID" value="AAN55695.1"/>
    <property type="molecule type" value="Genomic_DNA"/>
</dbReference>
<dbReference type="PaxDb" id="211586-SO_2667"/>
<dbReference type="InterPro" id="IPR009363">
    <property type="entry name" value="Phage_Mu_Gp16"/>
</dbReference>
<evidence type="ECO:0000313" key="2">
    <source>
        <dbReference type="Proteomes" id="UP000008186"/>
    </source>
</evidence>
<protein>
    <submittedName>
        <fullName evidence="1">Mu phage host gene modulation protein GemA</fullName>
    </submittedName>
</protein>
<sequence>MSNALKLVQIGKRDLQLDDDMYRNLLEQITGERSAKGLSESQLNAVVDAMKQRGFKPKAANAKGKPKARAAEVAKIRVIWLVMFEQGFVRSKTEVALNTYVKRMTKTSNGQGVDRIEWLTSDKAVQVLEGLKKWHYRCMADAIVARGGRVPANDKLTGPAGYEKLAVYYEENYCGNV</sequence>
<reference evidence="1 2" key="2">
    <citation type="journal article" date="2005" name="Proteomics">
        <title>Global detection and characterization of hypothetical proteins in Shewanella oneidensis MR-1 using LC-MS based proteomics.</title>
        <authorList>
            <person name="Elias D.A."/>
            <person name="Monroe M.E."/>
            <person name="Marshall M.J."/>
            <person name="Romine M.F."/>
            <person name="Belieav A.S."/>
            <person name="Fredrickson J.K."/>
            <person name="Anderson G.A."/>
            <person name="Smith R.D."/>
            <person name="Lipton M.S."/>
        </authorList>
    </citation>
    <scope>NUCLEOTIDE SEQUENCE [LARGE SCALE GENOMIC DNA]</scope>
    <source>
        <strain evidence="2">ATCC 700550 / JCM 31522 / CIP 106686 / LMG 19005 / NCIMB 14063 / MR-1</strain>
    </source>
</reference>
<gene>
    <name evidence="1" type="primary">gemA</name>
    <name evidence="1" type="ordered locus">SO_2667</name>
</gene>
<evidence type="ECO:0000313" key="1">
    <source>
        <dbReference type="EMBL" id="AAN55695.1"/>
    </source>
</evidence>
<dbReference type="PhylomeDB" id="Q8EDS6"/>
<dbReference type="PATRIC" id="fig|211586.12.peg.2569"/>
<dbReference type="KEGG" id="son:SO_2667"/>
<reference evidence="1 2" key="4">
    <citation type="journal article" date="2011" name="BMC Genomics">
        <title>Genome-wide protein localization prediction strategies for gram negative bacteria.</title>
        <authorList>
            <person name="Romine M.F."/>
        </authorList>
    </citation>
    <scope>NUCLEOTIDE SEQUENCE [LARGE SCALE GENOMIC DNA]</scope>
    <source>
        <strain evidence="2">ATCC 700550 / JCM 31522 / CIP 106686 / LMG 19005 / NCIMB 14063 / MR-1</strain>
    </source>
</reference>
<name>Q8EDS6_SHEON</name>
<dbReference type="BioCyc" id="SONE211586:G1GMP-2451-MONOMER"/>
<dbReference type="RefSeq" id="WP_011072613.1">
    <property type="nucleotide sequence ID" value="NC_004347.2"/>
</dbReference>
<proteinExistence type="predicted"/>
<dbReference type="Pfam" id="PF06252">
    <property type="entry name" value="GemA"/>
    <property type="match status" value="1"/>
</dbReference>
<keyword evidence="2" id="KW-1185">Reference proteome</keyword>
<organism evidence="1 2">
    <name type="scientific">Shewanella oneidensis (strain ATCC 700550 / JCM 31522 / CIP 106686 / LMG 19005 / NCIMB 14063 / MR-1)</name>
    <dbReference type="NCBI Taxonomy" id="211586"/>
    <lineage>
        <taxon>Bacteria</taxon>
        <taxon>Pseudomonadati</taxon>
        <taxon>Pseudomonadota</taxon>
        <taxon>Gammaproteobacteria</taxon>
        <taxon>Alteromonadales</taxon>
        <taxon>Shewanellaceae</taxon>
        <taxon>Shewanella</taxon>
    </lineage>
</organism>
<dbReference type="eggNOG" id="COG4382">
    <property type="taxonomic scope" value="Bacteria"/>
</dbReference>
<dbReference type="HOGENOM" id="CLU_107084_1_0_6"/>
<dbReference type="AlphaFoldDB" id="Q8EDS6"/>
<reference evidence="1 2" key="3">
    <citation type="journal article" date="2008" name="Appl. Environ. Microbiol.">
        <title>Identification of mobile elements and pseudogenes in the Shewanella oneidensis MR-1 genome.</title>
        <authorList>
            <person name="Romine M.F."/>
            <person name="Carlson T.S."/>
            <person name="Norbeck A.D."/>
            <person name="McCue L.A."/>
            <person name="Lipton M.S."/>
        </authorList>
    </citation>
    <scope>NUCLEOTIDE SEQUENCE [LARGE SCALE GENOMIC DNA]</scope>
    <source>
        <strain evidence="2">ATCC 700550 / JCM 31522 / CIP 106686 / LMG 19005 / NCIMB 14063 / MR-1</strain>
    </source>
</reference>
<dbReference type="OrthoDB" id="7360086at2"/>
<dbReference type="STRING" id="211586.SO_2667"/>
<dbReference type="Proteomes" id="UP000008186">
    <property type="component" value="Chromosome"/>
</dbReference>
<reference evidence="1 2" key="1">
    <citation type="journal article" date="2002" name="Nat. Biotechnol.">
        <title>Genome sequence of the dissimilatory metal ion-reducing bacterium Shewanella oneidensis.</title>
        <authorList>
            <person name="Heidelberg J.F."/>
            <person name="Paulsen I.T."/>
            <person name="Nelson K.E."/>
            <person name="Gaidos E.J."/>
            <person name="Nelson W.C."/>
            <person name="Read T.D."/>
            <person name="Eisen J.A."/>
            <person name="Seshadri R."/>
            <person name="Ward N."/>
            <person name="Methe B."/>
            <person name="Clayton R.A."/>
            <person name="Meyer T."/>
            <person name="Tsapin A."/>
            <person name="Scott J."/>
            <person name="Beanan M."/>
            <person name="Brinkac L."/>
            <person name="Daugherty S."/>
            <person name="DeBoy R.T."/>
            <person name="Dodson R.J."/>
            <person name="Durkin A.S."/>
            <person name="Haft D.H."/>
            <person name="Kolonay J.F."/>
            <person name="Madupu R."/>
            <person name="Peterson J.D."/>
            <person name="Umayam L.A."/>
            <person name="White O."/>
            <person name="Wolf A.M."/>
            <person name="Vamathevan J."/>
            <person name="Weidman J."/>
            <person name="Impraim M."/>
            <person name="Lee K."/>
            <person name="Berry K."/>
            <person name="Lee C."/>
            <person name="Mueller J."/>
            <person name="Khouri H."/>
            <person name="Gill J."/>
            <person name="Utterback T.R."/>
            <person name="McDonald L.A."/>
            <person name="Feldblyum T.V."/>
            <person name="Smith H.O."/>
            <person name="Venter J.C."/>
            <person name="Nealson K.H."/>
            <person name="Fraser C.M."/>
        </authorList>
    </citation>
    <scope>NUCLEOTIDE SEQUENCE [LARGE SCALE GENOMIC DNA]</scope>
    <source>
        <strain evidence="2">ATCC 700550 / JCM 31522 / CIP 106686 / LMG 19005 / NCIMB 14063 / MR-1</strain>
    </source>
</reference>
<dbReference type="DNASU" id="1170369"/>
<accession>Q8EDS6</accession>